<protein>
    <recommendedName>
        <fullName evidence="2">Reverse transcriptase</fullName>
    </recommendedName>
</protein>
<reference evidence="1" key="1">
    <citation type="submission" date="2013-11" db="EMBL/GenBank/DDBJ databases">
        <title>The Genome Sequence of Phytophthora parasitica CJ02B3.</title>
        <authorList>
            <consortium name="The Broad Institute Genomics Platform"/>
            <person name="Russ C."/>
            <person name="Tyler B."/>
            <person name="Panabieres F."/>
            <person name="Shan W."/>
            <person name="Tripathy S."/>
            <person name="Grunwald N."/>
            <person name="Machado M."/>
            <person name="Johnson C.S."/>
            <person name="Arredondo F."/>
            <person name="Hong C."/>
            <person name="Coffey M."/>
            <person name="Young S.K."/>
            <person name="Zeng Q."/>
            <person name="Gargeya S."/>
            <person name="Fitzgerald M."/>
            <person name="Abouelleil A."/>
            <person name="Alvarado L."/>
            <person name="Chapman S.B."/>
            <person name="Gainer-Dewar J."/>
            <person name="Goldberg J."/>
            <person name="Griggs A."/>
            <person name="Gujja S."/>
            <person name="Hansen M."/>
            <person name="Howarth C."/>
            <person name="Imamovic A."/>
            <person name="Ireland A."/>
            <person name="Larimer J."/>
            <person name="McCowan C."/>
            <person name="Murphy C."/>
            <person name="Pearson M."/>
            <person name="Poon T.W."/>
            <person name="Priest M."/>
            <person name="Roberts A."/>
            <person name="Saif S."/>
            <person name="Shea T."/>
            <person name="Sykes S."/>
            <person name="Wortman J."/>
            <person name="Nusbaum C."/>
            <person name="Birren B."/>
        </authorList>
    </citation>
    <scope>NUCLEOTIDE SEQUENCE [LARGE SCALE GENOMIC DNA]</scope>
    <source>
        <strain evidence="1">CJ02B3</strain>
    </source>
</reference>
<name>W2HFR7_PHYNI</name>
<dbReference type="VEuPathDB" id="FungiDB:PPTG_22248"/>
<accession>W2HFR7</accession>
<gene>
    <name evidence="1" type="ORF">L915_03481</name>
</gene>
<dbReference type="AlphaFoldDB" id="W2HFR7"/>
<organism evidence="1">
    <name type="scientific">Phytophthora nicotianae</name>
    <name type="common">Potato buckeye rot agent</name>
    <name type="synonym">Phytophthora parasitica</name>
    <dbReference type="NCBI Taxonomy" id="4792"/>
    <lineage>
        <taxon>Eukaryota</taxon>
        <taxon>Sar</taxon>
        <taxon>Stramenopiles</taxon>
        <taxon>Oomycota</taxon>
        <taxon>Peronosporomycetes</taxon>
        <taxon>Peronosporales</taxon>
        <taxon>Peronosporaceae</taxon>
        <taxon>Phytophthora</taxon>
    </lineage>
</organism>
<evidence type="ECO:0008006" key="2">
    <source>
        <dbReference type="Google" id="ProtNLM"/>
    </source>
</evidence>
<dbReference type="Proteomes" id="UP000053236">
    <property type="component" value="Unassembled WGS sequence"/>
</dbReference>
<proteinExistence type="predicted"/>
<dbReference type="EMBL" id="KI684947">
    <property type="protein sequence ID" value="ETK93336.1"/>
    <property type="molecule type" value="Genomic_DNA"/>
</dbReference>
<sequence>AIDKLRRIIWRRHHLQIGKGNALPPAAAGVVCDIDVRNAKPVALRARTLAPQLREKLFLVIKRLLSAKTISYSTSPWA</sequence>
<feature type="non-terminal residue" evidence="1">
    <location>
        <position position="1"/>
    </location>
</feature>
<evidence type="ECO:0000313" key="1">
    <source>
        <dbReference type="EMBL" id="ETK93336.1"/>
    </source>
</evidence>